<evidence type="ECO:0000313" key="1">
    <source>
        <dbReference type="EMBL" id="SHH11501.1"/>
    </source>
</evidence>
<sequence length="135" mass="15303">MVNRYMGYPGFKPGDKVVSLAIHPPEIQSGTKATIVSPKVEGLYAVQLPNGELHRWFAWSELEAVNSNPNCNGIHQKGVFVRILNDQGHPHMIHKGMIVKVVKVIPQTLFYDLRMENGMYHRWLADFELIPANLV</sequence>
<protein>
    <submittedName>
        <fullName evidence="1">Uncharacterized protein</fullName>
    </submittedName>
</protein>
<organism evidence="1 2">
    <name type="scientific">Desulfosporosinus lacus DSM 15449</name>
    <dbReference type="NCBI Taxonomy" id="1121420"/>
    <lineage>
        <taxon>Bacteria</taxon>
        <taxon>Bacillati</taxon>
        <taxon>Bacillota</taxon>
        <taxon>Clostridia</taxon>
        <taxon>Eubacteriales</taxon>
        <taxon>Desulfitobacteriaceae</taxon>
        <taxon>Desulfosporosinus</taxon>
    </lineage>
</organism>
<evidence type="ECO:0000313" key="2">
    <source>
        <dbReference type="Proteomes" id="UP000183954"/>
    </source>
</evidence>
<accession>A0A1M5QCB1</accession>
<dbReference type="RefSeq" id="WP_073027167.1">
    <property type="nucleotide sequence ID" value="NZ_FQXJ01000003.1"/>
</dbReference>
<gene>
    <name evidence="1" type="ORF">SAMN02746098_00206</name>
</gene>
<dbReference type="OrthoDB" id="1798206at2"/>
<keyword evidence="2" id="KW-1185">Reference proteome</keyword>
<proteinExistence type="predicted"/>
<dbReference type="AlphaFoldDB" id="A0A1M5QCB1"/>
<reference evidence="2" key="1">
    <citation type="submission" date="2016-11" db="EMBL/GenBank/DDBJ databases">
        <authorList>
            <person name="Varghese N."/>
            <person name="Submissions S."/>
        </authorList>
    </citation>
    <scope>NUCLEOTIDE SEQUENCE [LARGE SCALE GENOMIC DNA]</scope>
    <source>
        <strain evidence="2">DSM 15449</strain>
    </source>
</reference>
<dbReference type="EMBL" id="FQXJ01000003">
    <property type="protein sequence ID" value="SHH11501.1"/>
    <property type="molecule type" value="Genomic_DNA"/>
</dbReference>
<name>A0A1M5QCB1_9FIRM</name>
<dbReference type="Proteomes" id="UP000183954">
    <property type="component" value="Unassembled WGS sequence"/>
</dbReference>